<dbReference type="AlphaFoldDB" id="A0A9W4W8E5"/>
<proteinExistence type="predicted"/>
<comment type="caution">
    <text evidence="3">The sequence shown here is derived from an EMBL/GenBank/DDBJ whole genome shotgun (WGS) entry which is preliminary data.</text>
</comment>
<reference evidence="3" key="1">
    <citation type="submission" date="2022-08" db="EMBL/GenBank/DDBJ databases">
        <authorList>
            <person name="Giroux E."/>
            <person name="Giroux E."/>
        </authorList>
    </citation>
    <scope>NUCLEOTIDE SEQUENCE</scope>
    <source>
        <strain evidence="3">H1091258</strain>
    </source>
</reference>
<accession>A0A9W4W8E5</accession>
<dbReference type="EMBL" id="CAMGZC010000350">
    <property type="protein sequence ID" value="CAI0646662.1"/>
    <property type="molecule type" value="Genomic_DNA"/>
</dbReference>
<dbReference type="Proteomes" id="UP001152533">
    <property type="component" value="Unassembled WGS sequence"/>
</dbReference>
<feature type="transmembrane region" description="Helical" evidence="1">
    <location>
        <begin position="36"/>
        <end position="60"/>
    </location>
</feature>
<keyword evidence="1" id="KW-0472">Membrane</keyword>
<evidence type="ECO:0000256" key="2">
    <source>
        <dbReference type="SAM" id="SignalP"/>
    </source>
</evidence>
<keyword evidence="4" id="KW-1185">Reference proteome</keyword>
<gene>
    <name evidence="3" type="ORF">CGXH109_LOCUS57267</name>
</gene>
<feature type="transmembrane region" description="Helical" evidence="1">
    <location>
        <begin position="113"/>
        <end position="135"/>
    </location>
</feature>
<feature type="signal peptide" evidence="2">
    <location>
        <begin position="1"/>
        <end position="19"/>
    </location>
</feature>
<evidence type="ECO:0000313" key="3">
    <source>
        <dbReference type="EMBL" id="CAI0646662.1"/>
    </source>
</evidence>
<evidence type="ECO:0000256" key="1">
    <source>
        <dbReference type="SAM" id="Phobius"/>
    </source>
</evidence>
<evidence type="ECO:0000313" key="4">
    <source>
        <dbReference type="Proteomes" id="UP001152533"/>
    </source>
</evidence>
<name>A0A9W4W8E5_9PEZI</name>
<feature type="chain" id="PRO_5040724396" evidence="2">
    <location>
        <begin position="20"/>
        <end position="168"/>
    </location>
</feature>
<keyword evidence="2" id="KW-0732">Signal</keyword>
<organism evidence="3 4">
    <name type="scientific">Colletotrichum noveboracense</name>
    <dbReference type="NCBI Taxonomy" id="2664923"/>
    <lineage>
        <taxon>Eukaryota</taxon>
        <taxon>Fungi</taxon>
        <taxon>Dikarya</taxon>
        <taxon>Ascomycota</taxon>
        <taxon>Pezizomycotina</taxon>
        <taxon>Sordariomycetes</taxon>
        <taxon>Hypocreomycetidae</taxon>
        <taxon>Glomerellales</taxon>
        <taxon>Glomerellaceae</taxon>
        <taxon>Colletotrichum</taxon>
        <taxon>Colletotrichum gloeosporioides species complex</taxon>
    </lineage>
</organism>
<keyword evidence="1" id="KW-0812">Transmembrane</keyword>
<keyword evidence="1" id="KW-1133">Transmembrane helix</keyword>
<sequence length="168" mass="18089">MLFSKIPFLLHALVETAGASSFILKPQSQLPKPSAAAQLVLQSFGGLLLSTNLICVVFLWRPDFDDTSRLVAASLSFWHVWPCYRAYMRLADSRVDGTGSGQVKTLGGPAVHLGAHAVLFLAFVGAAAIGFRLVFQSDDAKVISYTSLTKYSAMIGEAFATQFSIGRS</sequence>
<protein>
    <submittedName>
        <fullName evidence="3">Uncharacterized protein</fullName>
    </submittedName>
</protein>